<evidence type="ECO:0000256" key="1">
    <source>
        <dbReference type="SAM" id="MobiDB-lite"/>
    </source>
</evidence>
<organism evidence="2 3">
    <name type="scientific">Microcystis aeruginosa NIES-44</name>
    <dbReference type="NCBI Taxonomy" id="449439"/>
    <lineage>
        <taxon>Bacteria</taxon>
        <taxon>Bacillati</taxon>
        <taxon>Cyanobacteriota</taxon>
        <taxon>Cyanophyceae</taxon>
        <taxon>Oscillatoriophycideae</taxon>
        <taxon>Chroococcales</taxon>
        <taxon>Microcystaceae</taxon>
        <taxon>Microcystis</taxon>
    </lineage>
</organism>
<name>A0A0A1W2I0_MICAE</name>
<protein>
    <submittedName>
        <fullName evidence="2">Uncharacterized protein</fullName>
    </submittedName>
</protein>
<evidence type="ECO:0000313" key="3">
    <source>
        <dbReference type="Proteomes" id="UP000030321"/>
    </source>
</evidence>
<feature type="compositionally biased region" description="Low complexity" evidence="1">
    <location>
        <begin position="13"/>
        <end position="28"/>
    </location>
</feature>
<dbReference type="AlphaFoldDB" id="A0A0A1W2I0"/>
<gene>
    <name evidence="2" type="ORF">N44_04769</name>
</gene>
<reference evidence="3" key="1">
    <citation type="journal article" date="2015" name="Genome">
        <title>Whole Genome Sequence of the Non-Microcystin-Producing Microcystis aeruginosa Strain NIES-44.</title>
        <authorList>
            <person name="Okano K."/>
            <person name="Miyata N."/>
            <person name="Ozaki Y."/>
        </authorList>
    </citation>
    <scope>NUCLEOTIDE SEQUENCE [LARGE SCALE GENOMIC DNA]</scope>
    <source>
        <strain evidence="3">NIES-44</strain>
    </source>
</reference>
<evidence type="ECO:0000313" key="2">
    <source>
        <dbReference type="EMBL" id="GAL95913.1"/>
    </source>
</evidence>
<dbReference type="EMBL" id="BBPA01000077">
    <property type="protein sequence ID" value="GAL95913.1"/>
    <property type="molecule type" value="Genomic_DNA"/>
</dbReference>
<feature type="compositionally biased region" description="Pro residues" evidence="1">
    <location>
        <begin position="1"/>
        <end position="12"/>
    </location>
</feature>
<feature type="region of interest" description="Disordered" evidence="1">
    <location>
        <begin position="1"/>
        <end position="41"/>
    </location>
</feature>
<proteinExistence type="predicted"/>
<accession>A0A0A1W2I0</accession>
<comment type="caution">
    <text evidence="2">The sequence shown here is derived from an EMBL/GenBank/DDBJ whole genome shotgun (WGS) entry which is preliminary data.</text>
</comment>
<dbReference type="Proteomes" id="UP000030321">
    <property type="component" value="Unassembled WGS sequence"/>
</dbReference>
<feature type="compositionally biased region" description="Basic and acidic residues" evidence="1">
    <location>
        <begin position="32"/>
        <end position="41"/>
    </location>
</feature>
<sequence>MFSPLPTSPHPTPYTLHPTPYTLHPTPSFKSEGSKKLIADD</sequence>